<organism evidence="3 4">
    <name type="scientific">Plectosphaerella plurivora</name>
    <dbReference type="NCBI Taxonomy" id="936078"/>
    <lineage>
        <taxon>Eukaryota</taxon>
        <taxon>Fungi</taxon>
        <taxon>Dikarya</taxon>
        <taxon>Ascomycota</taxon>
        <taxon>Pezizomycotina</taxon>
        <taxon>Sordariomycetes</taxon>
        <taxon>Hypocreomycetidae</taxon>
        <taxon>Glomerellales</taxon>
        <taxon>Plectosphaerellaceae</taxon>
        <taxon>Plectosphaerella</taxon>
    </lineage>
</organism>
<comment type="caution">
    <text evidence="3">The sequence shown here is derived from an EMBL/GenBank/DDBJ whole genome shotgun (WGS) entry which is preliminary data.</text>
</comment>
<evidence type="ECO:0000313" key="4">
    <source>
        <dbReference type="Proteomes" id="UP000770015"/>
    </source>
</evidence>
<dbReference type="OrthoDB" id="4159489at2759"/>
<dbReference type="EMBL" id="JAGSXJ010000024">
    <property type="protein sequence ID" value="KAH6676044.1"/>
    <property type="molecule type" value="Genomic_DNA"/>
</dbReference>
<feature type="compositionally biased region" description="Low complexity" evidence="2">
    <location>
        <begin position="410"/>
        <end position="428"/>
    </location>
</feature>
<feature type="region of interest" description="Disordered" evidence="2">
    <location>
        <begin position="677"/>
        <end position="712"/>
    </location>
</feature>
<dbReference type="Proteomes" id="UP000770015">
    <property type="component" value="Unassembled WGS sequence"/>
</dbReference>
<name>A0A9P8V4Y8_9PEZI</name>
<keyword evidence="4" id="KW-1185">Reference proteome</keyword>
<feature type="region of interest" description="Disordered" evidence="2">
    <location>
        <begin position="494"/>
        <end position="526"/>
    </location>
</feature>
<feature type="compositionally biased region" description="Low complexity" evidence="2">
    <location>
        <begin position="505"/>
        <end position="515"/>
    </location>
</feature>
<evidence type="ECO:0000256" key="1">
    <source>
        <dbReference type="SAM" id="Coils"/>
    </source>
</evidence>
<dbReference type="AlphaFoldDB" id="A0A9P8V4Y8"/>
<accession>A0A9P8V4Y8</accession>
<feature type="coiled-coil region" evidence="1">
    <location>
        <begin position="539"/>
        <end position="566"/>
    </location>
</feature>
<feature type="compositionally biased region" description="Basic and acidic residues" evidence="2">
    <location>
        <begin position="1"/>
        <end position="61"/>
    </location>
</feature>
<feature type="coiled-coil region" evidence="1">
    <location>
        <begin position="134"/>
        <end position="168"/>
    </location>
</feature>
<reference evidence="3" key="1">
    <citation type="journal article" date="2021" name="Nat. Commun.">
        <title>Genetic determinants of endophytism in the Arabidopsis root mycobiome.</title>
        <authorList>
            <person name="Mesny F."/>
            <person name="Miyauchi S."/>
            <person name="Thiergart T."/>
            <person name="Pickel B."/>
            <person name="Atanasova L."/>
            <person name="Karlsson M."/>
            <person name="Huettel B."/>
            <person name="Barry K.W."/>
            <person name="Haridas S."/>
            <person name="Chen C."/>
            <person name="Bauer D."/>
            <person name="Andreopoulos W."/>
            <person name="Pangilinan J."/>
            <person name="LaButti K."/>
            <person name="Riley R."/>
            <person name="Lipzen A."/>
            <person name="Clum A."/>
            <person name="Drula E."/>
            <person name="Henrissat B."/>
            <person name="Kohler A."/>
            <person name="Grigoriev I.V."/>
            <person name="Martin F.M."/>
            <person name="Hacquard S."/>
        </authorList>
    </citation>
    <scope>NUCLEOTIDE SEQUENCE</scope>
    <source>
        <strain evidence="3">MPI-SDFR-AT-0117</strain>
    </source>
</reference>
<feature type="region of interest" description="Disordered" evidence="2">
    <location>
        <begin position="587"/>
        <end position="606"/>
    </location>
</feature>
<feature type="coiled-coil region" evidence="1">
    <location>
        <begin position="372"/>
        <end position="406"/>
    </location>
</feature>
<protein>
    <submittedName>
        <fullName evidence="3">Uncharacterized protein</fullName>
    </submittedName>
</protein>
<feature type="compositionally biased region" description="Basic and acidic residues" evidence="2">
    <location>
        <begin position="494"/>
        <end position="504"/>
    </location>
</feature>
<keyword evidence="1" id="KW-0175">Coiled coil</keyword>
<feature type="region of interest" description="Disordered" evidence="2">
    <location>
        <begin position="1"/>
        <end position="85"/>
    </location>
</feature>
<proteinExistence type="predicted"/>
<sequence length="712" mass="78387">MSARRDSGQPRRNYDWTARRDDERSPRDRDLPLLDTRGRPREADERGRPMNDSPVRFRDSRQSGGGGPAPPSAGTSSNGDQPTHQSVEKQLVDHVYQAYSNLAKQASLRVVFADLDRELKQVTADRDEIGKSRYDDFASSRETLNRKKDALEAKLKKCKQDMNENKLSIGKRAHDFVATLIPHVSGHAKTPTASPAHNPNLINKSDLEALEKKLSGRLAAYYEKLAEQHTIITEQASRISLLEVDTKRKEEVISQQGLSLSTLQLENTHFQAEIKQLQNRVLTLESGVPQSRSEIGALQATSRDLERQFNAQDNAVKNLNSGHATLRDTVERLQASHDARTMEVNATISEQATTLGRRIQNLADSQDKAPKLQEALQGFSQLQSKMQDLEGTVKAIENTIGELKAVPAPAAASASTTTTTTTGSNATGEELSKLRTDLKRLQIDHEQKMSRKEVEENMAKIKTMVQNSFNGLVERFGGFIDEHDTRLQSIETAAKEKKEEDDKAAQVAQAAAAEQNSTSTAGATAKDAEAVSETALVEAKAEELAATKLKEELDLLNAHLNSTRQELEKCQEGLAGLTSAFGSLHQLHEESQQRHEESHQRHEESHAATFKIQKETTEMVEVLKHAVQSLSSQFNNMSTEELCKRILRHVGVLGSQKTAEEMTRRMDSLERAVQSAAGINGADAGNSKKRKTSAQTSGLGGAGPANARVRPG</sequence>
<evidence type="ECO:0000256" key="2">
    <source>
        <dbReference type="SAM" id="MobiDB-lite"/>
    </source>
</evidence>
<evidence type="ECO:0000313" key="3">
    <source>
        <dbReference type="EMBL" id="KAH6676044.1"/>
    </source>
</evidence>
<gene>
    <name evidence="3" type="ORF">F5X68DRAFT_38363</name>
</gene>
<feature type="region of interest" description="Disordered" evidence="2">
    <location>
        <begin position="410"/>
        <end position="429"/>
    </location>
</feature>